<sequence>MVSTSDPGSATKKLIASTASGTTLLILVQVASRAFTFTANQLVLRKLSPTLLGISNRLELYSTSIVYFSRESIRNAIQRQPLEASGVDIQGQKGEDKAPGIDEKKAFSSATQSVINISYLSIVLGVPLSLLATKFYTHFVLAEILHEHSTKSSLFITGIGSLIELSAEPFFAVIQQHGLYKTRALVETVAAFTKSFSICGIVMWSSWAGYDVGVIPFAAGYLGYSLAIICGYSITMLGIATERRFSFLPSKIKSDSDPRKFIAGLFSRRLLLLAASVFMQATAKHLLTQGDSIILAAMASLEDEGIYALAANYGSLIARIVFQPIEESSRNLFASLLTRGENDTDDPACIQAAKDHLAGILQAYGLVSIIVFPLGPIFVTIVLNTLVGRQWALSNTSGLFSLYSCYIPFLAVNGITEAFVSAASSPSELRRHASRMAVFSACFALAAFVFLKLLGLGSPGLILANIVNMAVRIIWSSSFIRSYFHRKKNDLAFAQVSQSTYTYTAATIATSVMVARRKYFTENLHGYVEALALGVIYVLVILCFEKQYLMEQYNRTRQTIKLMRDKTQ</sequence>
<evidence type="ECO:0000256" key="3">
    <source>
        <dbReference type="ARBA" id="ARBA00010288"/>
    </source>
</evidence>
<comment type="pathway">
    <text evidence="2">Protein modification; protein glycosylation.</text>
</comment>
<dbReference type="STRING" id="1073090.A0A1L9S842"/>
<feature type="transmembrane region" description="Helical" evidence="10">
    <location>
        <begin position="114"/>
        <end position="133"/>
    </location>
</feature>
<evidence type="ECO:0000256" key="6">
    <source>
        <dbReference type="ARBA" id="ARBA00022989"/>
    </source>
</evidence>
<feature type="transmembrane region" description="Helical" evidence="10">
    <location>
        <begin position="399"/>
        <end position="424"/>
    </location>
</feature>
<evidence type="ECO:0000256" key="2">
    <source>
        <dbReference type="ARBA" id="ARBA00004922"/>
    </source>
</evidence>
<evidence type="ECO:0000256" key="7">
    <source>
        <dbReference type="ARBA" id="ARBA00023136"/>
    </source>
</evidence>
<evidence type="ECO:0000256" key="10">
    <source>
        <dbReference type="RuleBase" id="RU365067"/>
    </source>
</evidence>
<dbReference type="GO" id="GO:0034203">
    <property type="term" value="P:glycolipid translocation"/>
    <property type="evidence" value="ECO:0007669"/>
    <property type="project" value="TreeGrafter"/>
</dbReference>
<dbReference type="EMBL" id="KV878353">
    <property type="protein sequence ID" value="OJJ43325.1"/>
    <property type="molecule type" value="Genomic_DNA"/>
</dbReference>
<evidence type="ECO:0000256" key="4">
    <source>
        <dbReference type="ARBA" id="ARBA00022692"/>
    </source>
</evidence>
<feature type="transmembrane region" description="Helical" evidence="10">
    <location>
        <begin position="363"/>
        <end position="387"/>
    </location>
</feature>
<gene>
    <name evidence="11" type="ORF">ASPZODRAFT_136554</name>
</gene>
<keyword evidence="6 10" id="KW-1133">Transmembrane helix</keyword>
<dbReference type="AlphaFoldDB" id="A0A1L9S842"/>
<keyword evidence="12" id="KW-1185">Reference proteome</keyword>
<feature type="transmembrane region" description="Helical" evidence="10">
    <location>
        <begin position="492"/>
        <end position="514"/>
    </location>
</feature>
<dbReference type="Proteomes" id="UP000184188">
    <property type="component" value="Unassembled WGS sequence"/>
</dbReference>
<dbReference type="OrthoDB" id="9979195at2759"/>
<dbReference type="InterPro" id="IPR007594">
    <property type="entry name" value="RFT1"/>
</dbReference>
<feature type="transmembrane region" description="Helical" evidence="10">
    <location>
        <begin position="526"/>
        <end position="544"/>
    </location>
</feature>
<organism evidence="11 12">
    <name type="scientific">Penicilliopsis zonata CBS 506.65</name>
    <dbReference type="NCBI Taxonomy" id="1073090"/>
    <lineage>
        <taxon>Eukaryota</taxon>
        <taxon>Fungi</taxon>
        <taxon>Dikarya</taxon>
        <taxon>Ascomycota</taxon>
        <taxon>Pezizomycotina</taxon>
        <taxon>Eurotiomycetes</taxon>
        <taxon>Eurotiomycetidae</taxon>
        <taxon>Eurotiales</taxon>
        <taxon>Aspergillaceae</taxon>
        <taxon>Penicilliopsis</taxon>
    </lineage>
</organism>
<evidence type="ECO:0000313" key="12">
    <source>
        <dbReference type="Proteomes" id="UP000184188"/>
    </source>
</evidence>
<dbReference type="GeneID" id="34610550"/>
<dbReference type="GO" id="GO:0006488">
    <property type="term" value="P:dolichol-linked oligosaccharide biosynthetic process"/>
    <property type="evidence" value="ECO:0007669"/>
    <property type="project" value="InterPro"/>
</dbReference>
<dbReference type="RefSeq" id="XP_022577835.1">
    <property type="nucleotide sequence ID" value="XM_022724085.1"/>
</dbReference>
<keyword evidence="5 10" id="KW-0256">Endoplasmic reticulum</keyword>
<evidence type="ECO:0000313" key="11">
    <source>
        <dbReference type="EMBL" id="OJJ43325.1"/>
    </source>
</evidence>
<dbReference type="PANTHER" id="PTHR13117:SF5">
    <property type="entry name" value="PROTEIN RFT1 HOMOLOG"/>
    <property type="match status" value="1"/>
</dbReference>
<evidence type="ECO:0000256" key="9">
    <source>
        <dbReference type="ARBA" id="ARBA00045912"/>
    </source>
</evidence>
<reference evidence="12" key="1">
    <citation type="journal article" date="2017" name="Genome Biol.">
        <title>Comparative genomics reveals high biological diversity and specific adaptations in the industrially and medically important fungal genus Aspergillus.</title>
        <authorList>
            <person name="de Vries R.P."/>
            <person name="Riley R."/>
            <person name="Wiebenga A."/>
            <person name="Aguilar-Osorio G."/>
            <person name="Amillis S."/>
            <person name="Uchima C.A."/>
            <person name="Anderluh G."/>
            <person name="Asadollahi M."/>
            <person name="Askin M."/>
            <person name="Barry K."/>
            <person name="Battaglia E."/>
            <person name="Bayram O."/>
            <person name="Benocci T."/>
            <person name="Braus-Stromeyer S.A."/>
            <person name="Caldana C."/>
            <person name="Canovas D."/>
            <person name="Cerqueira G.C."/>
            <person name="Chen F."/>
            <person name="Chen W."/>
            <person name="Choi C."/>
            <person name="Clum A."/>
            <person name="Dos Santos R.A."/>
            <person name="Damasio A.R."/>
            <person name="Diallinas G."/>
            <person name="Emri T."/>
            <person name="Fekete E."/>
            <person name="Flipphi M."/>
            <person name="Freyberg S."/>
            <person name="Gallo A."/>
            <person name="Gournas C."/>
            <person name="Habgood R."/>
            <person name="Hainaut M."/>
            <person name="Harispe M.L."/>
            <person name="Henrissat B."/>
            <person name="Hilden K.S."/>
            <person name="Hope R."/>
            <person name="Hossain A."/>
            <person name="Karabika E."/>
            <person name="Karaffa L."/>
            <person name="Karanyi Z."/>
            <person name="Krasevec N."/>
            <person name="Kuo A."/>
            <person name="Kusch H."/>
            <person name="LaButti K."/>
            <person name="Lagendijk E.L."/>
            <person name="Lapidus A."/>
            <person name="Levasseur A."/>
            <person name="Lindquist E."/>
            <person name="Lipzen A."/>
            <person name="Logrieco A.F."/>
            <person name="MacCabe A."/>
            <person name="Maekelae M.R."/>
            <person name="Malavazi I."/>
            <person name="Melin P."/>
            <person name="Meyer V."/>
            <person name="Mielnichuk N."/>
            <person name="Miskei M."/>
            <person name="Molnar A.P."/>
            <person name="Mule G."/>
            <person name="Ngan C.Y."/>
            <person name="Orejas M."/>
            <person name="Orosz E."/>
            <person name="Ouedraogo J.P."/>
            <person name="Overkamp K.M."/>
            <person name="Park H.-S."/>
            <person name="Perrone G."/>
            <person name="Piumi F."/>
            <person name="Punt P.J."/>
            <person name="Ram A.F."/>
            <person name="Ramon A."/>
            <person name="Rauscher S."/>
            <person name="Record E."/>
            <person name="Riano-Pachon D.M."/>
            <person name="Robert V."/>
            <person name="Roehrig J."/>
            <person name="Ruller R."/>
            <person name="Salamov A."/>
            <person name="Salih N.S."/>
            <person name="Samson R.A."/>
            <person name="Sandor E."/>
            <person name="Sanguinetti M."/>
            <person name="Schuetze T."/>
            <person name="Sepcic K."/>
            <person name="Shelest E."/>
            <person name="Sherlock G."/>
            <person name="Sophianopoulou V."/>
            <person name="Squina F.M."/>
            <person name="Sun H."/>
            <person name="Susca A."/>
            <person name="Todd R.B."/>
            <person name="Tsang A."/>
            <person name="Unkles S.E."/>
            <person name="van de Wiele N."/>
            <person name="van Rossen-Uffink D."/>
            <person name="Oliveira J.V."/>
            <person name="Vesth T.C."/>
            <person name="Visser J."/>
            <person name="Yu J.-H."/>
            <person name="Zhou M."/>
            <person name="Andersen M.R."/>
            <person name="Archer D.B."/>
            <person name="Baker S.E."/>
            <person name="Benoit I."/>
            <person name="Brakhage A.A."/>
            <person name="Braus G.H."/>
            <person name="Fischer R."/>
            <person name="Frisvad J.C."/>
            <person name="Goldman G.H."/>
            <person name="Houbraken J."/>
            <person name="Oakley B."/>
            <person name="Pocsi I."/>
            <person name="Scazzocchio C."/>
            <person name="Seiboth B."/>
            <person name="vanKuyk P.A."/>
            <person name="Wortman J."/>
            <person name="Dyer P.S."/>
            <person name="Grigoriev I.V."/>
        </authorList>
    </citation>
    <scope>NUCLEOTIDE SEQUENCE [LARGE SCALE GENOMIC DNA]</scope>
    <source>
        <strain evidence="12">CBS 506.65</strain>
    </source>
</reference>
<keyword evidence="7 10" id="KW-0472">Membrane</keyword>
<feature type="transmembrane region" description="Helical" evidence="10">
    <location>
        <begin position="153"/>
        <end position="173"/>
    </location>
</feature>
<proteinExistence type="inferred from homology"/>
<evidence type="ECO:0000256" key="8">
    <source>
        <dbReference type="ARBA" id="ARBA00044793"/>
    </source>
</evidence>
<comment type="similarity">
    <text evidence="3 10">Belongs to the RFT1 family.</text>
</comment>
<dbReference type="Pfam" id="PF04506">
    <property type="entry name" value="Rft-1"/>
    <property type="match status" value="1"/>
</dbReference>
<accession>A0A1L9S842</accession>
<dbReference type="GO" id="GO:0005789">
    <property type="term" value="C:endoplasmic reticulum membrane"/>
    <property type="evidence" value="ECO:0007669"/>
    <property type="project" value="UniProtKB-SubCell"/>
</dbReference>
<feature type="transmembrane region" description="Helical" evidence="10">
    <location>
        <begin position="436"/>
        <end position="455"/>
    </location>
</feature>
<feature type="transmembrane region" description="Helical" evidence="10">
    <location>
        <begin position="219"/>
        <end position="240"/>
    </location>
</feature>
<protein>
    <recommendedName>
        <fullName evidence="8 10">Man(5)GlcNAc(2)-PP-dolichol translocation protein RFT1</fullName>
    </recommendedName>
</protein>
<dbReference type="VEuPathDB" id="FungiDB:ASPZODRAFT_136554"/>
<comment type="subcellular location">
    <subcellularLocation>
        <location evidence="1 10">Endoplasmic reticulum membrane</location>
        <topology evidence="1 10">Multi-pass membrane protein</topology>
    </subcellularLocation>
</comment>
<keyword evidence="4 10" id="KW-0812">Transmembrane</keyword>
<dbReference type="PANTHER" id="PTHR13117">
    <property type="entry name" value="ENDOPLASMIC RETICULUM MULTISPAN TRANSMEMBRANE PROTEIN-RELATED"/>
    <property type="match status" value="1"/>
</dbReference>
<evidence type="ECO:0000256" key="5">
    <source>
        <dbReference type="ARBA" id="ARBA00022824"/>
    </source>
</evidence>
<evidence type="ECO:0000256" key="1">
    <source>
        <dbReference type="ARBA" id="ARBA00004477"/>
    </source>
</evidence>
<name>A0A1L9S842_9EURO</name>
<feature type="transmembrane region" description="Helical" evidence="10">
    <location>
        <begin position="261"/>
        <end position="281"/>
    </location>
</feature>
<comment type="function">
    <text evidence="9 10">Intramembrane glycolipid transporter that operates in the biosynthetic pathway of dolichol-linked oligosaccharides, the glycan precursors employed in protein asparagine (N)-glycosylation. The sequential addition of sugars to dolichol pyrophosphate produces dolichol-linked oligosaccharides containing fourteen sugars, including two GlcNAcs, nine mannoses and three glucoses. Once assembled, the oligosaccharide is transferred from the lipid to nascent proteins by oligosaccharyltransferases. The assembly of dolichol-linked oligosaccharides begins on the cytosolic side of the endoplasmic reticulum membrane and finishes in its lumen. RFT1 could mediate the translocation of the cytosolically oriented intermediate DolPP-GlcNAc2Man5, produced by ALG11, into the ER lumen where dolichol-linked oligosaccharides assembly continues. However, the intramembrane lipid transporter activity could not be confirmed in vitro.</text>
</comment>
<keyword evidence="10" id="KW-0813">Transport</keyword>
<feature type="transmembrane region" description="Helical" evidence="10">
    <location>
        <begin position="185"/>
        <end position="207"/>
    </location>
</feature>